<proteinExistence type="predicted"/>
<keyword evidence="3" id="KW-1185">Reference proteome</keyword>
<dbReference type="EMBL" id="LUGG01000009">
    <property type="protein sequence ID" value="OBZ72547.1"/>
    <property type="molecule type" value="Genomic_DNA"/>
</dbReference>
<comment type="caution">
    <text evidence="2">The sequence shown here is derived from an EMBL/GenBank/DDBJ whole genome shotgun (WGS) entry which is preliminary data.</text>
</comment>
<reference evidence="2 3" key="1">
    <citation type="submission" date="2016-03" db="EMBL/GenBank/DDBJ databases">
        <title>Whole genome sequencing of Grifola frondosa 9006-11.</title>
        <authorList>
            <person name="Min B."/>
            <person name="Park H."/>
            <person name="Kim J.-G."/>
            <person name="Cho H."/>
            <person name="Oh Y.-L."/>
            <person name="Kong W.-S."/>
            <person name="Choi I.-G."/>
        </authorList>
    </citation>
    <scope>NUCLEOTIDE SEQUENCE [LARGE SCALE GENOMIC DNA]</scope>
    <source>
        <strain evidence="2 3">9006-11</strain>
    </source>
</reference>
<dbReference type="STRING" id="5627.A0A1C7M7K9"/>
<dbReference type="InterPro" id="IPR046496">
    <property type="entry name" value="DUF6589"/>
</dbReference>
<feature type="domain" description="DUF6589" evidence="1">
    <location>
        <begin position="174"/>
        <end position="257"/>
    </location>
</feature>
<dbReference type="AlphaFoldDB" id="A0A1C7M7K9"/>
<name>A0A1C7M7K9_GRIFR</name>
<evidence type="ECO:0000313" key="3">
    <source>
        <dbReference type="Proteomes" id="UP000092993"/>
    </source>
</evidence>
<evidence type="ECO:0000259" key="1">
    <source>
        <dbReference type="Pfam" id="PF20231"/>
    </source>
</evidence>
<gene>
    <name evidence="2" type="ORF">A0H81_07974</name>
</gene>
<dbReference type="OMA" id="IIRIDIV"/>
<dbReference type="Proteomes" id="UP000092993">
    <property type="component" value="Unassembled WGS sequence"/>
</dbReference>
<organism evidence="2 3">
    <name type="scientific">Grifola frondosa</name>
    <name type="common">Maitake</name>
    <name type="synonym">Polyporus frondosus</name>
    <dbReference type="NCBI Taxonomy" id="5627"/>
    <lineage>
        <taxon>Eukaryota</taxon>
        <taxon>Fungi</taxon>
        <taxon>Dikarya</taxon>
        <taxon>Basidiomycota</taxon>
        <taxon>Agaricomycotina</taxon>
        <taxon>Agaricomycetes</taxon>
        <taxon>Polyporales</taxon>
        <taxon>Grifolaceae</taxon>
        <taxon>Grifola</taxon>
    </lineage>
</organism>
<accession>A0A1C7M7K9</accession>
<dbReference type="OrthoDB" id="4743193at2759"/>
<evidence type="ECO:0000313" key="2">
    <source>
        <dbReference type="EMBL" id="OBZ72547.1"/>
    </source>
</evidence>
<protein>
    <recommendedName>
        <fullName evidence="1">DUF6589 domain-containing protein</fullName>
    </recommendedName>
</protein>
<feature type="domain" description="DUF6589" evidence="1">
    <location>
        <begin position="261"/>
        <end position="484"/>
    </location>
</feature>
<sequence>MIKTTVVISILMQSTNQQCNMLSSVIGIFLHSCNTPEKVVKTLAHMGIHSRRHPFSFIECKSYRETRTVLRSICIQQLRCEVEHTCTNSRKVNENLLHLPLVPSSILIMYTTEYGACIILLPFILKHHIIRIDIVGNLMHGNYSMISVPMGQIIEQYQSRNWSTCPHEQWTQSSKVSGNIEAIANLLHQGGVGDPSEVIAETATGEQEVLDVLDISDRVIIIHGDLGTSERDQSILKQQAIESTPWRRYQFVIFVMDSFIPQFRQLHEVIMHAGLALRLDSWRVEAQKRNRDIKTLEDLANKRPTLEALEEIANRISQDHIAGEGLDMFRLRNMPVSARDQQRENTVLLQQYLLLYERMTYAMNAGDIGMVEAEFPAWIALFKVTGKHKYATQMIRFLTDLHFVYPEKLRTAIRYNMLVNPTGKPHHSRGVDWVIELINLYTKDMYGGEGPNYTKNRIITESPLVLLFRSAHANIERNFRLSGLTFAHAQKDISQTLKNVLLYLQEAGPNEFKAGRKTAHVIKDMLRIGEAMVEADTEAKGNVFEDDIDSTNELLTAEDLSVEDAL</sequence>
<dbReference type="Pfam" id="PF20231">
    <property type="entry name" value="DUF6589"/>
    <property type="match status" value="2"/>
</dbReference>